<evidence type="ECO:0000256" key="1">
    <source>
        <dbReference type="SAM" id="SignalP"/>
    </source>
</evidence>
<accession>A0A0N7KKV8</accession>
<reference evidence="2 3" key="3">
    <citation type="journal article" date="2013" name="Rice">
        <title>Improvement of the Oryza sativa Nipponbare reference genome using next generation sequence and optical map data.</title>
        <authorList>
            <person name="Kawahara Y."/>
            <person name="de la Bastide M."/>
            <person name="Hamilton J.P."/>
            <person name="Kanamori H."/>
            <person name="McCombie W.R."/>
            <person name="Ouyang S."/>
            <person name="Schwartz D.C."/>
            <person name="Tanaka T."/>
            <person name="Wu J."/>
            <person name="Zhou S."/>
            <person name="Childs K.L."/>
            <person name="Davidson R.M."/>
            <person name="Lin H."/>
            <person name="Quesada-Ocampo L."/>
            <person name="Vaillancourt B."/>
            <person name="Sakai H."/>
            <person name="Lee S.S."/>
            <person name="Kim J."/>
            <person name="Numa H."/>
            <person name="Itoh T."/>
            <person name="Buell C.R."/>
            <person name="Matsumoto T."/>
        </authorList>
    </citation>
    <scope>NUCLEOTIDE SEQUENCE [LARGE SCALE GENOMIC DNA]</scope>
    <source>
        <strain evidence="3">cv. Nipponbare</strain>
    </source>
</reference>
<evidence type="ECO:0000313" key="3">
    <source>
        <dbReference type="Proteomes" id="UP000059680"/>
    </source>
</evidence>
<reference evidence="2 3" key="2">
    <citation type="journal article" date="2013" name="Plant Cell Physiol.">
        <title>Rice Annotation Project Database (RAP-DB): an integrative and interactive database for rice genomics.</title>
        <authorList>
            <person name="Sakai H."/>
            <person name="Lee S.S."/>
            <person name="Tanaka T."/>
            <person name="Numa H."/>
            <person name="Kim J."/>
            <person name="Kawahara Y."/>
            <person name="Wakimoto H."/>
            <person name="Yang C.C."/>
            <person name="Iwamoto M."/>
            <person name="Abe T."/>
            <person name="Yamada Y."/>
            <person name="Muto A."/>
            <person name="Inokuchi H."/>
            <person name="Ikemura T."/>
            <person name="Matsumoto T."/>
            <person name="Sasaki T."/>
            <person name="Itoh T."/>
        </authorList>
    </citation>
    <scope>NUCLEOTIDE SEQUENCE [LARGE SCALE GENOMIC DNA]</scope>
    <source>
        <strain evidence="3">cv. Nipponbare</strain>
    </source>
</reference>
<dbReference type="InParanoid" id="A0A0N7KKV8"/>
<protein>
    <submittedName>
        <fullName evidence="2">Os05g0447540 protein</fullName>
    </submittedName>
</protein>
<reference evidence="3" key="1">
    <citation type="journal article" date="2005" name="Nature">
        <title>The map-based sequence of the rice genome.</title>
        <authorList>
            <consortium name="International rice genome sequencing project (IRGSP)"/>
            <person name="Matsumoto T."/>
            <person name="Wu J."/>
            <person name="Kanamori H."/>
            <person name="Katayose Y."/>
            <person name="Fujisawa M."/>
            <person name="Namiki N."/>
            <person name="Mizuno H."/>
            <person name="Yamamoto K."/>
            <person name="Antonio B.A."/>
            <person name="Baba T."/>
            <person name="Sakata K."/>
            <person name="Nagamura Y."/>
            <person name="Aoki H."/>
            <person name="Arikawa K."/>
            <person name="Arita K."/>
            <person name="Bito T."/>
            <person name="Chiden Y."/>
            <person name="Fujitsuka N."/>
            <person name="Fukunaka R."/>
            <person name="Hamada M."/>
            <person name="Harada C."/>
            <person name="Hayashi A."/>
            <person name="Hijishita S."/>
            <person name="Honda M."/>
            <person name="Hosokawa S."/>
            <person name="Ichikawa Y."/>
            <person name="Idonuma A."/>
            <person name="Iijima M."/>
            <person name="Ikeda M."/>
            <person name="Ikeno M."/>
            <person name="Ito K."/>
            <person name="Ito S."/>
            <person name="Ito T."/>
            <person name="Ito Y."/>
            <person name="Ito Y."/>
            <person name="Iwabuchi A."/>
            <person name="Kamiya K."/>
            <person name="Karasawa W."/>
            <person name="Kurita K."/>
            <person name="Katagiri S."/>
            <person name="Kikuta A."/>
            <person name="Kobayashi H."/>
            <person name="Kobayashi N."/>
            <person name="Machita K."/>
            <person name="Maehara T."/>
            <person name="Masukawa M."/>
            <person name="Mizubayashi T."/>
            <person name="Mukai Y."/>
            <person name="Nagasaki H."/>
            <person name="Nagata Y."/>
            <person name="Naito S."/>
            <person name="Nakashima M."/>
            <person name="Nakama Y."/>
            <person name="Nakamichi Y."/>
            <person name="Nakamura M."/>
            <person name="Meguro A."/>
            <person name="Negishi M."/>
            <person name="Ohta I."/>
            <person name="Ohta T."/>
            <person name="Okamoto M."/>
            <person name="Ono N."/>
            <person name="Saji S."/>
            <person name="Sakaguchi M."/>
            <person name="Sakai K."/>
            <person name="Shibata M."/>
            <person name="Shimokawa T."/>
            <person name="Song J."/>
            <person name="Takazaki Y."/>
            <person name="Terasawa K."/>
            <person name="Tsugane M."/>
            <person name="Tsuji K."/>
            <person name="Ueda S."/>
            <person name="Waki K."/>
            <person name="Yamagata H."/>
            <person name="Yamamoto M."/>
            <person name="Yamamoto S."/>
            <person name="Yamane H."/>
            <person name="Yoshiki S."/>
            <person name="Yoshihara R."/>
            <person name="Yukawa K."/>
            <person name="Zhong H."/>
            <person name="Yano M."/>
            <person name="Yuan Q."/>
            <person name="Ouyang S."/>
            <person name="Liu J."/>
            <person name="Jones K.M."/>
            <person name="Gansberger K."/>
            <person name="Moffat K."/>
            <person name="Hill J."/>
            <person name="Bera J."/>
            <person name="Fadrosh D."/>
            <person name="Jin S."/>
            <person name="Johri S."/>
            <person name="Kim M."/>
            <person name="Overton L."/>
            <person name="Reardon M."/>
            <person name="Tsitrin T."/>
            <person name="Vuong H."/>
            <person name="Weaver B."/>
            <person name="Ciecko A."/>
            <person name="Tallon L."/>
            <person name="Jackson J."/>
            <person name="Pai G."/>
            <person name="Aken S.V."/>
            <person name="Utterback T."/>
            <person name="Reidmuller S."/>
            <person name="Feldblyum T."/>
            <person name="Hsiao J."/>
            <person name="Zismann V."/>
            <person name="Iobst S."/>
            <person name="de Vazeille A.R."/>
            <person name="Buell C.R."/>
            <person name="Ying K."/>
            <person name="Li Y."/>
            <person name="Lu T."/>
            <person name="Huang Y."/>
            <person name="Zhao Q."/>
            <person name="Feng Q."/>
            <person name="Zhang L."/>
            <person name="Zhu J."/>
            <person name="Weng Q."/>
            <person name="Mu J."/>
            <person name="Lu Y."/>
            <person name="Fan D."/>
            <person name="Liu Y."/>
            <person name="Guan J."/>
            <person name="Zhang Y."/>
            <person name="Yu S."/>
            <person name="Liu X."/>
            <person name="Zhang Y."/>
            <person name="Hong G."/>
            <person name="Han B."/>
            <person name="Choisne N."/>
            <person name="Demange N."/>
            <person name="Orjeda G."/>
            <person name="Samain S."/>
            <person name="Cattolico L."/>
            <person name="Pelletier E."/>
            <person name="Couloux A."/>
            <person name="Segurens B."/>
            <person name="Wincker P."/>
            <person name="D'Hont A."/>
            <person name="Scarpelli C."/>
            <person name="Weissenbach J."/>
            <person name="Salanoubat M."/>
            <person name="Quetier F."/>
            <person name="Yu Y."/>
            <person name="Kim H.R."/>
            <person name="Rambo T."/>
            <person name="Currie J."/>
            <person name="Collura K."/>
            <person name="Luo M."/>
            <person name="Yang T."/>
            <person name="Ammiraju J.S.S."/>
            <person name="Engler F."/>
            <person name="Soderlund C."/>
            <person name="Wing R.A."/>
            <person name="Palmer L.E."/>
            <person name="de la Bastide M."/>
            <person name="Spiegel L."/>
            <person name="Nascimento L."/>
            <person name="Zutavern T."/>
            <person name="O'Shaughnessy A."/>
            <person name="Dike S."/>
            <person name="Dedhia N."/>
            <person name="Preston R."/>
            <person name="Balija V."/>
            <person name="McCombie W.R."/>
            <person name="Chow T."/>
            <person name="Chen H."/>
            <person name="Chung M."/>
            <person name="Chen C."/>
            <person name="Shaw J."/>
            <person name="Wu H."/>
            <person name="Hsiao K."/>
            <person name="Chao Y."/>
            <person name="Chu M."/>
            <person name="Cheng C."/>
            <person name="Hour A."/>
            <person name="Lee P."/>
            <person name="Lin S."/>
            <person name="Lin Y."/>
            <person name="Liou J."/>
            <person name="Liu S."/>
            <person name="Hsing Y."/>
            <person name="Raghuvanshi S."/>
            <person name="Mohanty A."/>
            <person name="Bharti A.K."/>
            <person name="Gaur A."/>
            <person name="Gupta V."/>
            <person name="Kumar D."/>
            <person name="Ravi V."/>
            <person name="Vij S."/>
            <person name="Kapur A."/>
            <person name="Khurana P."/>
            <person name="Khurana P."/>
            <person name="Khurana J.P."/>
            <person name="Tyagi A.K."/>
            <person name="Gaikwad K."/>
            <person name="Singh A."/>
            <person name="Dalal V."/>
            <person name="Srivastava S."/>
            <person name="Dixit A."/>
            <person name="Pal A.K."/>
            <person name="Ghazi I.A."/>
            <person name="Yadav M."/>
            <person name="Pandit A."/>
            <person name="Bhargava A."/>
            <person name="Sureshbabu K."/>
            <person name="Batra K."/>
            <person name="Sharma T.R."/>
            <person name="Mohapatra T."/>
            <person name="Singh N.K."/>
            <person name="Messing J."/>
            <person name="Nelson A.B."/>
            <person name="Fuks G."/>
            <person name="Kavchok S."/>
            <person name="Keizer G."/>
            <person name="Linton E."/>
            <person name="Llaca V."/>
            <person name="Song R."/>
            <person name="Tanyolac B."/>
            <person name="Young S."/>
            <person name="Ho-Il K."/>
            <person name="Hahn J.H."/>
            <person name="Sangsakoo G."/>
            <person name="Vanavichit A."/>
            <person name="de Mattos Luiz.A.T."/>
            <person name="Zimmer P.D."/>
            <person name="Malone G."/>
            <person name="Dellagostin O."/>
            <person name="de Oliveira A.C."/>
            <person name="Bevan M."/>
            <person name="Bancroft I."/>
            <person name="Minx P."/>
            <person name="Cordum H."/>
            <person name="Wilson R."/>
            <person name="Cheng Z."/>
            <person name="Jin W."/>
            <person name="Jiang J."/>
            <person name="Leong S.A."/>
            <person name="Iwama H."/>
            <person name="Gojobori T."/>
            <person name="Itoh T."/>
            <person name="Niimura Y."/>
            <person name="Fujii Y."/>
            <person name="Habara T."/>
            <person name="Sakai H."/>
            <person name="Sato Y."/>
            <person name="Wilson G."/>
            <person name="Kumar K."/>
            <person name="McCouch S."/>
            <person name="Juretic N."/>
            <person name="Hoen D."/>
            <person name="Wright S."/>
            <person name="Bruskiewich R."/>
            <person name="Bureau T."/>
            <person name="Miyao A."/>
            <person name="Hirochika H."/>
            <person name="Nishikawa T."/>
            <person name="Kadowaki K."/>
            <person name="Sugiura M."/>
            <person name="Burr B."/>
            <person name="Sasaki T."/>
        </authorList>
    </citation>
    <scope>NUCLEOTIDE SEQUENCE [LARGE SCALE GENOMIC DNA]</scope>
    <source>
        <strain evidence="3">cv. Nipponbare</strain>
    </source>
</reference>
<gene>
    <name evidence="2" type="ordered locus">Os05g0447540</name>
    <name evidence="2" type="ORF">OSNPB_050447540</name>
</gene>
<keyword evidence="3" id="KW-1185">Reference proteome</keyword>
<feature type="signal peptide" evidence="1">
    <location>
        <begin position="1"/>
        <end position="20"/>
    </location>
</feature>
<proteinExistence type="predicted"/>
<name>A0A0N7KKV8_ORYSJ</name>
<dbReference type="PaxDb" id="39947-A0A0N7KKV8"/>
<sequence>MSLVLMAFGIRRALLYTVNAMSFKTASSLFGLWSLNKVSTVTICKTSLGILKPESITTLDADDSSTEALQFRALAT</sequence>
<dbReference type="AlphaFoldDB" id="A0A0N7KKV8"/>
<dbReference type="Gramene" id="Os05t0447540-00">
    <property type="protein sequence ID" value="Os05t0447540-00"/>
    <property type="gene ID" value="Os05g0447540"/>
</dbReference>
<organism evidence="2 3">
    <name type="scientific">Oryza sativa subsp. japonica</name>
    <name type="common">Rice</name>
    <dbReference type="NCBI Taxonomy" id="39947"/>
    <lineage>
        <taxon>Eukaryota</taxon>
        <taxon>Viridiplantae</taxon>
        <taxon>Streptophyta</taxon>
        <taxon>Embryophyta</taxon>
        <taxon>Tracheophyta</taxon>
        <taxon>Spermatophyta</taxon>
        <taxon>Magnoliopsida</taxon>
        <taxon>Liliopsida</taxon>
        <taxon>Poales</taxon>
        <taxon>Poaceae</taxon>
        <taxon>BOP clade</taxon>
        <taxon>Oryzoideae</taxon>
        <taxon>Oryzeae</taxon>
        <taxon>Oryzinae</taxon>
        <taxon>Oryza</taxon>
        <taxon>Oryza sativa</taxon>
    </lineage>
</organism>
<dbReference type="Proteomes" id="UP000059680">
    <property type="component" value="Chromosome 5"/>
</dbReference>
<feature type="chain" id="PRO_5006014811" evidence="1">
    <location>
        <begin position="21"/>
        <end position="76"/>
    </location>
</feature>
<keyword evidence="1" id="KW-0732">Signal</keyword>
<evidence type="ECO:0000313" key="2">
    <source>
        <dbReference type="EMBL" id="BAS94297.1"/>
    </source>
</evidence>
<dbReference type="EMBL" id="AP014961">
    <property type="protein sequence ID" value="BAS94297.1"/>
    <property type="molecule type" value="Genomic_DNA"/>
</dbReference>